<feature type="compositionally biased region" description="Polar residues" evidence="1">
    <location>
        <begin position="294"/>
        <end position="305"/>
    </location>
</feature>
<evidence type="ECO:0000313" key="2">
    <source>
        <dbReference type="EMBL" id="SAM03867.1"/>
    </source>
</evidence>
<gene>
    <name evidence="2" type="primary">ABSGL_09723.1 scaffold 11617</name>
</gene>
<proteinExistence type="predicted"/>
<accession>A0A168Q898</accession>
<feature type="region of interest" description="Disordered" evidence="1">
    <location>
        <begin position="179"/>
        <end position="311"/>
    </location>
</feature>
<protein>
    <submittedName>
        <fullName evidence="2">Uncharacterized protein</fullName>
    </submittedName>
</protein>
<feature type="compositionally biased region" description="Low complexity" evidence="1">
    <location>
        <begin position="272"/>
        <end position="286"/>
    </location>
</feature>
<dbReference type="InParanoid" id="A0A168Q898"/>
<feature type="compositionally biased region" description="Basic and acidic residues" evidence="1">
    <location>
        <begin position="148"/>
        <end position="159"/>
    </location>
</feature>
<feature type="region of interest" description="Disordered" evidence="1">
    <location>
        <begin position="1"/>
        <end position="37"/>
    </location>
</feature>
<feature type="compositionally biased region" description="Polar residues" evidence="1">
    <location>
        <begin position="16"/>
        <end position="33"/>
    </location>
</feature>
<feature type="region of interest" description="Disordered" evidence="1">
    <location>
        <begin position="129"/>
        <end position="164"/>
    </location>
</feature>
<dbReference type="AlphaFoldDB" id="A0A168Q898"/>
<dbReference type="Proteomes" id="UP000078561">
    <property type="component" value="Unassembled WGS sequence"/>
</dbReference>
<name>A0A168Q898_ABSGL</name>
<dbReference type="EMBL" id="LT554307">
    <property type="protein sequence ID" value="SAM03867.1"/>
    <property type="molecule type" value="Genomic_DNA"/>
</dbReference>
<keyword evidence="3" id="KW-1185">Reference proteome</keyword>
<evidence type="ECO:0000256" key="1">
    <source>
        <dbReference type="SAM" id="MobiDB-lite"/>
    </source>
</evidence>
<feature type="compositionally biased region" description="Basic residues" evidence="1">
    <location>
        <begin position="137"/>
        <end position="147"/>
    </location>
</feature>
<sequence length="339" mass="37487">MKSPQSAGSSEKHNDSSLVNVFPSSQESSTDISSAARRAKTINVVEALTHPLPGSTPPRPEDEPPTINCTLTHLISNETCRLVTESADENKSGYYFRPITTDSVSKISQAEAKQQDQQQQPQQIIRYDRSELEEMKRSHRSQPKKRYSRSEMEEVDHSHLSQSENVVDALTQRIPSTHLHLLNGGSNSTTSHQHPGSYQHPGSRRQPSRNSTAKQKHRERGPTYNKSETALEDDSLVASISANNDILPPSPSSTHSPIAPSLRTPPRPTSPPTSSSSTLLPTDSLPMTPPLHGYQSSPTEPSATTKEPLCAHPSYTRYSKTSFYRPSPRTIIGGRYHRK</sequence>
<evidence type="ECO:0000313" key="3">
    <source>
        <dbReference type="Proteomes" id="UP000078561"/>
    </source>
</evidence>
<reference evidence="2" key="1">
    <citation type="submission" date="2016-04" db="EMBL/GenBank/DDBJ databases">
        <authorList>
            <person name="Evans L.H."/>
            <person name="Alamgir A."/>
            <person name="Owens N."/>
            <person name="Weber N.D."/>
            <person name="Virtaneva K."/>
            <person name="Barbian K."/>
            <person name="Babar A."/>
            <person name="Rosenke K."/>
        </authorList>
    </citation>
    <scope>NUCLEOTIDE SEQUENCE [LARGE SCALE GENOMIC DNA]</scope>
    <source>
        <strain evidence="2">CBS 101.48</strain>
    </source>
</reference>
<organism evidence="2">
    <name type="scientific">Absidia glauca</name>
    <name type="common">Pin mould</name>
    <dbReference type="NCBI Taxonomy" id="4829"/>
    <lineage>
        <taxon>Eukaryota</taxon>
        <taxon>Fungi</taxon>
        <taxon>Fungi incertae sedis</taxon>
        <taxon>Mucoromycota</taxon>
        <taxon>Mucoromycotina</taxon>
        <taxon>Mucoromycetes</taxon>
        <taxon>Mucorales</taxon>
        <taxon>Cunninghamellaceae</taxon>
        <taxon>Absidia</taxon>
    </lineage>
</organism>
<feature type="compositionally biased region" description="Polar residues" evidence="1">
    <location>
        <begin position="184"/>
        <end position="196"/>
    </location>
</feature>
<dbReference type="OrthoDB" id="2291067at2759"/>